<feature type="transmembrane region" description="Helical" evidence="4">
    <location>
        <begin position="216"/>
        <end position="239"/>
    </location>
</feature>
<organism evidence="5 6">
    <name type="scientific">Candidatus Rhabdochlamydia oedothoracis</name>
    <dbReference type="NCBI Taxonomy" id="2720720"/>
    <lineage>
        <taxon>Bacteria</taxon>
        <taxon>Pseudomonadati</taxon>
        <taxon>Chlamydiota</taxon>
        <taxon>Chlamydiia</taxon>
        <taxon>Parachlamydiales</taxon>
        <taxon>Candidatus Rhabdochlamydiaceae</taxon>
        <taxon>Candidatus Rhabdochlamydia</taxon>
    </lineage>
</organism>
<feature type="transmembrane region" description="Helical" evidence="4">
    <location>
        <begin position="44"/>
        <end position="65"/>
    </location>
</feature>
<dbReference type="InterPro" id="IPR011701">
    <property type="entry name" value="MFS"/>
</dbReference>
<reference evidence="5 6" key="1">
    <citation type="journal article" date="2022" name="bioRxiv">
        <title>Ecology and evolution of chlamydial symbionts of arthropods.</title>
        <authorList>
            <person name="Halter T."/>
            <person name="Koestlbacher S."/>
            <person name="Collingro A."/>
            <person name="Sixt B.S."/>
            <person name="Toenshoff E.R."/>
            <person name="Hendrickx F."/>
            <person name="Kostanjsek R."/>
            <person name="Horn M."/>
        </authorList>
    </citation>
    <scope>NUCLEOTIDE SEQUENCE [LARGE SCALE GENOMIC DNA]</scope>
    <source>
        <strain evidence="5">W744xW776</strain>
    </source>
</reference>
<evidence type="ECO:0000313" key="5">
    <source>
        <dbReference type="EMBL" id="QYF48481.1"/>
    </source>
</evidence>
<dbReference type="InterPro" id="IPR036259">
    <property type="entry name" value="MFS_trans_sf"/>
</dbReference>
<keyword evidence="2 4" id="KW-1133">Transmembrane helix</keyword>
<dbReference type="Pfam" id="PF07690">
    <property type="entry name" value="MFS_1"/>
    <property type="match status" value="1"/>
</dbReference>
<evidence type="ECO:0000256" key="3">
    <source>
        <dbReference type="ARBA" id="ARBA00023136"/>
    </source>
</evidence>
<feature type="transmembrane region" description="Helical" evidence="4">
    <location>
        <begin position="12"/>
        <end position="32"/>
    </location>
</feature>
<dbReference type="SUPFAM" id="SSF103473">
    <property type="entry name" value="MFS general substrate transporter"/>
    <property type="match status" value="1"/>
</dbReference>
<sequence>MTKGCPQTRLAMLWTNLASEPLVSLYTLLPFILRKEYVANVFQLSIFLTLRPVLSLFSFCWSAYFKKGRAHLIANLVGAFLLTYLPFVFLPWIENFSFFLFAAASYQLFSRAAIPSLMEIIKCNIPKKPREDAFSLYYLFGFIESGILGLLFAYLLRSHIMDWKTLFSCTSLIGLSSILFFRRIPLIEEKEIEQPNSMKPWKESFYLLHKHKNFRYLQWIFMFGGSALMLMGPAFSSFYVDTLSLSYTNMATARFIFMALGVAGSTFLWKRGLRVCDILKLSLWVLIGMGIFPIMLLFAQIHIAFLYLGFMLYGVAQAGSHLIWNLSGTIFAGEHDSSPFTRVNILLIGIRGIVMPLLGGLLCQLFSSVFVLILGGGLCLMGLLFVAKIAKIKVTTLTHLQDF</sequence>
<name>A0ABX8V0S6_9BACT</name>
<dbReference type="Gene3D" id="1.20.1250.20">
    <property type="entry name" value="MFS general substrate transporter like domains"/>
    <property type="match status" value="1"/>
</dbReference>
<feature type="transmembrane region" description="Helical" evidence="4">
    <location>
        <begin position="72"/>
        <end position="90"/>
    </location>
</feature>
<gene>
    <name evidence="5" type="ORF">RHABOEDO_000651</name>
</gene>
<feature type="transmembrane region" description="Helical" evidence="4">
    <location>
        <begin position="281"/>
        <end position="299"/>
    </location>
</feature>
<evidence type="ECO:0000256" key="4">
    <source>
        <dbReference type="SAM" id="Phobius"/>
    </source>
</evidence>
<evidence type="ECO:0008006" key="7">
    <source>
        <dbReference type="Google" id="ProtNLM"/>
    </source>
</evidence>
<evidence type="ECO:0000256" key="1">
    <source>
        <dbReference type="ARBA" id="ARBA00022692"/>
    </source>
</evidence>
<protein>
    <recommendedName>
        <fullName evidence="7">Major facilitator superfamily (MFS) profile domain-containing protein</fullName>
    </recommendedName>
</protein>
<keyword evidence="1 4" id="KW-0812">Transmembrane</keyword>
<feature type="transmembrane region" description="Helical" evidence="4">
    <location>
        <begin position="135"/>
        <end position="157"/>
    </location>
</feature>
<dbReference type="EMBL" id="CP075587">
    <property type="protein sequence ID" value="QYF48481.1"/>
    <property type="molecule type" value="Genomic_DNA"/>
</dbReference>
<dbReference type="RefSeq" id="WP_215217223.1">
    <property type="nucleotide sequence ID" value="NZ_CP075587.1"/>
</dbReference>
<feature type="transmembrane region" description="Helical" evidence="4">
    <location>
        <begin position="368"/>
        <end position="387"/>
    </location>
</feature>
<dbReference type="Proteomes" id="UP000826014">
    <property type="component" value="Chromosome"/>
</dbReference>
<proteinExistence type="predicted"/>
<evidence type="ECO:0000313" key="6">
    <source>
        <dbReference type="Proteomes" id="UP000826014"/>
    </source>
</evidence>
<keyword evidence="3 4" id="KW-0472">Membrane</keyword>
<keyword evidence="6" id="KW-1185">Reference proteome</keyword>
<evidence type="ECO:0000256" key="2">
    <source>
        <dbReference type="ARBA" id="ARBA00022989"/>
    </source>
</evidence>
<accession>A0ABX8V0S6</accession>
<feature type="transmembrane region" description="Helical" evidence="4">
    <location>
        <begin position="251"/>
        <end position="269"/>
    </location>
</feature>
<dbReference type="CDD" id="cd06174">
    <property type="entry name" value="MFS"/>
    <property type="match status" value="1"/>
</dbReference>